<dbReference type="EMBL" id="MDYQ01000111">
    <property type="protein sequence ID" value="PRP82061.1"/>
    <property type="molecule type" value="Genomic_DNA"/>
</dbReference>
<dbReference type="Proteomes" id="UP000241769">
    <property type="component" value="Unassembled WGS sequence"/>
</dbReference>
<evidence type="ECO:0000313" key="2">
    <source>
        <dbReference type="Proteomes" id="UP000241769"/>
    </source>
</evidence>
<dbReference type="InParanoid" id="A0A2P6NDQ0"/>
<evidence type="ECO:0000313" key="1">
    <source>
        <dbReference type="EMBL" id="PRP82061.1"/>
    </source>
</evidence>
<name>A0A2P6NDQ0_9EUKA</name>
<organism evidence="1 2">
    <name type="scientific">Planoprotostelium fungivorum</name>
    <dbReference type="NCBI Taxonomy" id="1890364"/>
    <lineage>
        <taxon>Eukaryota</taxon>
        <taxon>Amoebozoa</taxon>
        <taxon>Evosea</taxon>
        <taxon>Variosea</taxon>
        <taxon>Cavosteliida</taxon>
        <taxon>Cavosteliaceae</taxon>
        <taxon>Planoprotostelium</taxon>
    </lineage>
</organism>
<comment type="caution">
    <text evidence="1">The sequence shown here is derived from an EMBL/GenBank/DDBJ whole genome shotgun (WGS) entry which is preliminary data.</text>
</comment>
<proteinExistence type="predicted"/>
<sequence length="96" mass="11036">MQKTKEESKEDEMNYTTDRLKTLHEVLGRHIQRCQSVAPSTIPMSDLLPSSPTETPLVDTIVTHDNFDELPSLPSIKYLTESQIDKHPYPRRCLLV</sequence>
<dbReference type="AlphaFoldDB" id="A0A2P6NDQ0"/>
<reference evidence="1 2" key="1">
    <citation type="journal article" date="2018" name="Genome Biol. Evol.">
        <title>Multiple Roots of Fruiting Body Formation in Amoebozoa.</title>
        <authorList>
            <person name="Hillmann F."/>
            <person name="Forbes G."/>
            <person name="Novohradska S."/>
            <person name="Ferling I."/>
            <person name="Riege K."/>
            <person name="Groth M."/>
            <person name="Westermann M."/>
            <person name="Marz M."/>
            <person name="Spaller T."/>
            <person name="Winckler T."/>
            <person name="Schaap P."/>
            <person name="Glockner G."/>
        </authorList>
    </citation>
    <scope>NUCLEOTIDE SEQUENCE [LARGE SCALE GENOMIC DNA]</scope>
    <source>
        <strain evidence="1 2">Jena</strain>
    </source>
</reference>
<accession>A0A2P6NDQ0</accession>
<protein>
    <submittedName>
        <fullName evidence="1">Uncharacterized protein</fullName>
    </submittedName>
</protein>
<keyword evidence="2" id="KW-1185">Reference proteome</keyword>
<gene>
    <name evidence="1" type="ORF">PROFUN_03751</name>
</gene>